<dbReference type="InterPro" id="IPR014014">
    <property type="entry name" value="RNA_helicase_DEAD_Q_motif"/>
</dbReference>
<comment type="catalytic activity">
    <reaction evidence="6">
        <text>ATP + H2O = ADP + phosphate + H(+)</text>
        <dbReference type="Rhea" id="RHEA:13065"/>
        <dbReference type="ChEBI" id="CHEBI:15377"/>
        <dbReference type="ChEBI" id="CHEBI:15378"/>
        <dbReference type="ChEBI" id="CHEBI:30616"/>
        <dbReference type="ChEBI" id="CHEBI:43474"/>
        <dbReference type="ChEBI" id="CHEBI:456216"/>
        <dbReference type="EC" id="3.6.4.13"/>
    </reaction>
</comment>
<keyword evidence="2 6" id="KW-0378">Hydrolase</keyword>
<protein>
    <recommendedName>
        <fullName evidence="6">ATP-dependent RNA helicase</fullName>
        <ecNumber evidence="6">3.6.4.13</ecNumber>
    </recommendedName>
</protein>
<evidence type="ECO:0000313" key="9">
    <source>
        <dbReference type="EMBL" id="BAG64614.1"/>
    </source>
</evidence>
<dbReference type="Pfam" id="PF00270">
    <property type="entry name" value="DEAD"/>
    <property type="match status" value="1"/>
</dbReference>
<dbReference type="Gene3D" id="3.40.50.300">
    <property type="entry name" value="P-loop containing nucleotide triphosphate hydrolases"/>
    <property type="match status" value="1"/>
</dbReference>
<feature type="domain" description="DEAD-box RNA helicase Q" evidence="8">
    <location>
        <begin position="16"/>
        <end position="44"/>
    </location>
</feature>
<evidence type="ECO:0000259" key="7">
    <source>
        <dbReference type="PROSITE" id="PS51192"/>
    </source>
</evidence>
<reference evidence="9" key="1">
    <citation type="submission" date="2007-10" db="EMBL/GenBank/DDBJ databases">
        <title>NEDO human cDNA sequencing project focused on splicing variants.</title>
        <authorList>
            <person name="Wakamatsu A."/>
            <person name="Yamamoto J."/>
            <person name="Kimura K."/>
            <person name="Ishii S."/>
            <person name="Watanabe K."/>
            <person name="Sugiyama A."/>
            <person name="Murakawa K."/>
            <person name="Kaida T."/>
            <person name="Tsuchiya K."/>
            <person name="Fukuzumi Y."/>
            <person name="Kumagai A."/>
            <person name="Oishi Y."/>
            <person name="Yamamoto S."/>
            <person name="Ono Y."/>
            <person name="Komori Y."/>
            <person name="Yamazaki M."/>
            <person name="Kisu Y."/>
            <person name="Nishikawa T."/>
            <person name="Sugano S."/>
            <person name="Nomura N."/>
            <person name="Isogai T."/>
        </authorList>
    </citation>
    <scope>NUCLEOTIDE SEQUENCE</scope>
    <source>
        <tissue evidence="9">Thymus</tissue>
    </source>
</reference>
<dbReference type="AlphaFoldDB" id="B4E102"/>
<dbReference type="EC" id="3.6.4.13" evidence="6"/>
<dbReference type="GO" id="GO:0003723">
    <property type="term" value="F:RNA binding"/>
    <property type="evidence" value="ECO:0007669"/>
    <property type="project" value="UniProtKB-UniRule"/>
</dbReference>
<dbReference type="GO" id="GO:0016787">
    <property type="term" value="F:hydrolase activity"/>
    <property type="evidence" value="ECO:0007669"/>
    <property type="project" value="UniProtKB-KW"/>
</dbReference>
<evidence type="ECO:0000256" key="6">
    <source>
        <dbReference type="RuleBase" id="RU365068"/>
    </source>
</evidence>
<evidence type="ECO:0000259" key="8">
    <source>
        <dbReference type="PROSITE" id="PS51195"/>
    </source>
</evidence>
<dbReference type="GO" id="GO:0005524">
    <property type="term" value="F:ATP binding"/>
    <property type="evidence" value="ECO:0007669"/>
    <property type="project" value="UniProtKB-UniRule"/>
</dbReference>
<name>B4E102_HUMAN</name>
<proteinExistence type="evidence at transcript level"/>
<dbReference type="EMBL" id="AK303599">
    <property type="protein sequence ID" value="BAG64614.1"/>
    <property type="molecule type" value="mRNA"/>
</dbReference>
<comment type="similarity">
    <text evidence="6">Belongs to the DEAD box helicase family.</text>
</comment>
<dbReference type="PROSITE" id="PS51195">
    <property type="entry name" value="Q_MOTIF"/>
    <property type="match status" value="1"/>
</dbReference>
<evidence type="ECO:0000256" key="4">
    <source>
        <dbReference type="ARBA" id="ARBA00022840"/>
    </source>
</evidence>
<feature type="domain" description="Helicase ATP-binding" evidence="7">
    <location>
        <begin position="47"/>
        <end position="100"/>
    </location>
</feature>
<keyword evidence="1 6" id="KW-0547">Nucleotide-binding</keyword>
<evidence type="ECO:0000256" key="5">
    <source>
        <dbReference type="PROSITE-ProRule" id="PRU00552"/>
    </source>
</evidence>
<dbReference type="InterPro" id="IPR027417">
    <property type="entry name" value="P-loop_NTPase"/>
</dbReference>
<keyword evidence="6" id="KW-0694">RNA-binding</keyword>
<dbReference type="GO" id="GO:0003724">
    <property type="term" value="F:RNA helicase activity"/>
    <property type="evidence" value="ECO:0007669"/>
    <property type="project" value="UniProtKB-EC"/>
</dbReference>
<keyword evidence="3 6" id="KW-0347">Helicase</keyword>
<accession>B4E102</accession>
<dbReference type="SUPFAM" id="SSF52540">
    <property type="entry name" value="P-loop containing nucleoside triphosphate hydrolases"/>
    <property type="match status" value="1"/>
</dbReference>
<evidence type="ECO:0000256" key="3">
    <source>
        <dbReference type="ARBA" id="ARBA00022806"/>
    </source>
</evidence>
<sequence length="146" mass="15900">MEPEGVIESNWNEIVDSFDDMNLSESLLRGIYAYGFEKPSAIQQRAILPCIKGYDVIAQAQSGTGKTATFAISILQQIELDLKATQALVLAPTRELAQQVRVASIPSFRADLGMMSIIQGPEKSSLITTLGGRHGCPNTLETCWVN</sequence>
<dbReference type="PeptideAtlas" id="B4E102"/>
<comment type="function">
    <text evidence="6">RNA helicase.</text>
</comment>
<feature type="short sequence motif" description="Q motif" evidence="5">
    <location>
        <begin position="16"/>
        <end position="44"/>
    </location>
</feature>
<dbReference type="GO" id="GO:0003743">
    <property type="term" value="F:translation initiation factor activity"/>
    <property type="evidence" value="ECO:0007669"/>
    <property type="project" value="UniProtKB-KW"/>
</dbReference>
<keyword evidence="9" id="KW-0396">Initiation factor</keyword>
<dbReference type="PANTHER" id="PTHR24031">
    <property type="entry name" value="RNA HELICASE"/>
    <property type="match status" value="1"/>
</dbReference>
<dbReference type="ProteomicsDB" id="5715"/>
<keyword evidence="4 6" id="KW-0067">ATP-binding</keyword>
<dbReference type="InterPro" id="IPR014001">
    <property type="entry name" value="Helicase_ATP-bd"/>
</dbReference>
<evidence type="ECO:0000256" key="1">
    <source>
        <dbReference type="ARBA" id="ARBA00022741"/>
    </source>
</evidence>
<organism evidence="9">
    <name type="scientific">Homo sapiens</name>
    <name type="common">Human</name>
    <dbReference type="NCBI Taxonomy" id="9606"/>
    <lineage>
        <taxon>Eukaryota</taxon>
        <taxon>Metazoa</taxon>
        <taxon>Chordata</taxon>
        <taxon>Craniata</taxon>
        <taxon>Vertebrata</taxon>
        <taxon>Euteleostomi</taxon>
        <taxon>Mammalia</taxon>
        <taxon>Eutheria</taxon>
        <taxon>Euarchontoglires</taxon>
        <taxon>Primates</taxon>
        <taxon>Haplorrhini</taxon>
        <taxon>Catarrhini</taxon>
        <taxon>Hominidae</taxon>
        <taxon>Homo</taxon>
    </lineage>
</organism>
<dbReference type="InterPro" id="IPR011545">
    <property type="entry name" value="DEAD/DEAH_box_helicase_dom"/>
</dbReference>
<evidence type="ECO:0000256" key="2">
    <source>
        <dbReference type="ARBA" id="ARBA00022801"/>
    </source>
</evidence>
<comment type="domain">
    <text evidence="6">The Q motif is unique to and characteristic of the DEAD box family of RNA helicases and controls ATP binding and hydrolysis.</text>
</comment>
<dbReference type="PROSITE" id="PS51192">
    <property type="entry name" value="HELICASE_ATP_BIND_1"/>
    <property type="match status" value="1"/>
</dbReference>
<keyword evidence="9" id="KW-0648">Protein biosynthesis</keyword>